<name>A0A2P0QFW3_PSESF</name>
<organism evidence="1">
    <name type="scientific">Pseudomonas syringae pv. actinidiae</name>
    <dbReference type="NCBI Taxonomy" id="103796"/>
    <lineage>
        <taxon>Bacteria</taxon>
        <taxon>Pseudomonadati</taxon>
        <taxon>Pseudomonadota</taxon>
        <taxon>Gammaproteobacteria</taxon>
        <taxon>Pseudomonadales</taxon>
        <taxon>Pseudomonadaceae</taxon>
        <taxon>Pseudomonas</taxon>
        <taxon>Pseudomonas syringae</taxon>
    </lineage>
</organism>
<geneLocation type="plasmid" evidence="1">
    <name>pPK_RT811</name>
</geneLocation>
<protein>
    <submittedName>
        <fullName evidence="1">Uncharacterized protein</fullName>
    </submittedName>
</protein>
<evidence type="ECO:0000313" key="1">
    <source>
        <dbReference type="EMBL" id="ARO45282.1"/>
    </source>
</evidence>
<reference evidence="1" key="1">
    <citation type="submission" date="2016-03" db="EMBL/GenBank/DDBJ databases">
        <title>The evolution of Pseudomonas syringae pv. actinidiae in New Zealand.</title>
        <authorList>
            <person name="Taiaroa G."/>
            <person name="Poulter R.T.M."/>
            <person name="Lamont I."/>
            <person name="Stockwell P."/>
            <person name="Butler M.I."/>
        </authorList>
    </citation>
    <scope>NUCLEOTIDE SEQUENCE</scope>
    <source>
        <strain evidence="1">RT811</strain>
        <plasmid evidence="1">pPK_RT811</plasmid>
    </source>
</reference>
<dbReference type="AlphaFoldDB" id="A0A2P0QFW3"/>
<dbReference type="EMBL" id="KX009064">
    <property type="protein sequence ID" value="ARO45282.1"/>
    <property type="molecule type" value="Genomic_DNA"/>
</dbReference>
<keyword evidence="1" id="KW-0614">Plasmid</keyword>
<dbReference type="RefSeq" id="WP_074321369.1">
    <property type="nucleotide sequence ID" value="NZ_MOMM01000086.1"/>
</dbReference>
<sequence length="118" mass="13576">MPTISLRVSESQKIELEERSNGNVSDYIKAQLFDRPDPHAMLETVLQQIDKGATKPPTQTESDEQSLPILVEILQLMRFTVKPEVKEKAQAEVERLGLKIMQAEDFGRSLWIRQSRLR</sequence>
<proteinExistence type="predicted"/>
<accession>A0A2P0QFW3</accession>